<organism evidence="1 2">
    <name type="scientific">Sphaerisporangium album</name>
    <dbReference type="NCBI Taxonomy" id="509200"/>
    <lineage>
        <taxon>Bacteria</taxon>
        <taxon>Bacillati</taxon>
        <taxon>Actinomycetota</taxon>
        <taxon>Actinomycetes</taxon>
        <taxon>Streptosporangiales</taxon>
        <taxon>Streptosporangiaceae</taxon>
        <taxon>Sphaerisporangium</taxon>
    </lineage>
</organism>
<gene>
    <name evidence="1" type="ORF">DQ384_36115</name>
</gene>
<comment type="caution">
    <text evidence="1">The sequence shown here is derived from an EMBL/GenBank/DDBJ whole genome shotgun (WGS) entry which is preliminary data.</text>
</comment>
<dbReference type="SUPFAM" id="SSF52540">
    <property type="entry name" value="P-loop containing nucleoside triphosphate hydrolases"/>
    <property type="match status" value="1"/>
</dbReference>
<name>A0A367EW88_9ACTN</name>
<evidence type="ECO:0000313" key="1">
    <source>
        <dbReference type="EMBL" id="RCG21902.1"/>
    </source>
</evidence>
<proteinExistence type="predicted"/>
<dbReference type="EMBL" id="QOIL01000029">
    <property type="protein sequence ID" value="RCG21902.1"/>
    <property type="molecule type" value="Genomic_DNA"/>
</dbReference>
<accession>A0A367EW88</accession>
<reference evidence="1 2" key="1">
    <citation type="submission" date="2018-06" db="EMBL/GenBank/DDBJ databases">
        <title>Sphaerisporangium craniellae sp. nov., isolated from a marine sponge in the South China Sea.</title>
        <authorList>
            <person name="Li L."/>
        </authorList>
    </citation>
    <scope>NUCLEOTIDE SEQUENCE [LARGE SCALE GENOMIC DNA]</scope>
    <source>
        <strain evidence="1 2">CCTCC AA 208026</strain>
    </source>
</reference>
<evidence type="ECO:0000313" key="2">
    <source>
        <dbReference type="Proteomes" id="UP000253094"/>
    </source>
</evidence>
<dbReference type="InterPro" id="IPR027417">
    <property type="entry name" value="P-loop_NTPase"/>
</dbReference>
<dbReference type="AlphaFoldDB" id="A0A367EW88"/>
<dbReference type="Proteomes" id="UP000253094">
    <property type="component" value="Unassembled WGS sequence"/>
</dbReference>
<keyword evidence="2" id="KW-1185">Reference proteome</keyword>
<protein>
    <submittedName>
        <fullName evidence="1">Uncharacterized protein</fullName>
    </submittedName>
</protein>
<sequence length="432" mass="45522">MAGPIIIEGERGMGRTALLERALESEEAASFEVVRFETSGPASGVAARIPANGRGLLLVVDDAHLSDHATLLSLRELCRRGAGTLLVTTAPGGSVPHPDPADSLRFEPHRRNVHLPPLALDDVTTLLADVIGGHVRHATAEALHAASGGNPALLRELITSCDLGVHFVRRNNLWEFREVSTWTSGGTRRSLELLSKATTQAWYELSLERTHELCKAAVWCGAGEMVAPVLAHLLLLHGRAQAVVGFLDSLPDDTVETTPHLALAKAMAMAFGLGQAMGAEDFLLKAALLRGPRPGGRYLAYRSWIQALTGRGSDGSAGIGNVDRDDRETALFVHAARATATIAADPHEAVFHLRRALALGNGGVDAGPPWLSPYITACLIDALLLAGRSGEATLLASDFHGGEQNSGWDVAVAISTLTGHGRTNVTGGVEAA</sequence>